<proteinExistence type="predicted"/>
<organism evidence="1 2">
    <name type="scientific">Chrysochromulina tobinii</name>
    <dbReference type="NCBI Taxonomy" id="1460289"/>
    <lineage>
        <taxon>Eukaryota</taxon>
        <taxon>Haptista</taxon>
        <taxon>Haptophyta</taxon>
        <taxon>Prymnesiophyceae</taxon>
        <taxon>Prymnesiales</taxon>
        <taxon>Chrysochromulinaceae</taxon>
        <taxon>Chrysochromulina</taxon>
    </lineage>
</organism>
<dbReference type="PANTHER" id="PTHR46082">
    <property type="entry name" value="ATP/GTP-BINDING PROTEIN-RELATED"/>
    <property type="match status" value="1"/>
</dbReference>
<dbReference type="Pfam" id="PF13424">
    <property type="entry name" value="TPR_12"/>
    <property type="match status" value="3"/>
</dbReference>
<dbReference type="GO" id="GO:0042802">
    <property type="term" value="F:identical protein binding"/>
    <property type="evidence" value="ECO:0007669"/>
    <property type="project" value="InterPro"/>
</dbReference>
<dbReference type="SUPFAM" id="SSF54637">
    <property type="entry name" value="Thioesterase/thiol ester dehydrase-isomerase"/>
    <property type="match status" value="1"/>
</dbReference>
<dbReference type="EMBL" id="JWZX01003328">
    <property type="protein sequence ID" value="KOO21858.1"/>
    <property type="molecule type" value="Genomic_DNA"/>
</dbReference>
<keyword evidence="2" id="KW-1185">Reference proteome</keyword>
<dbReference type="SUPFAM" id="SSF48452">
    <property type="entry name" value="TPR-like"/>
    <property type="match status" value="2"/>
</dbReference>
<dbReference type="CDD" id="cd00586">
    <property type="entry name" value="4HBT"/>
    <property type="match status" value="1"/>
</dbReference>
<dbReference type="AlphaFoldDB" id="A0A0M0J6K1"/>
<evidence type="ECO:0000313" key="1">
    <source>
        <dbReference type="EMBL" id="KOO21858.1"/>
    </source>
</evidence>
<dbReference type="InterPro" id="IPR011990">
    <property type="entry name" value="TPR-like_helical_dom_sf"/>
</dbReference>
<name>A0A0M0J6K1_9EUKA</name>
<evidence type="ECO:0000313" key="2">
    <source>
        <dbReference type="Proteomes" id="UP000037460"/>
    </source>
</evidence>
<gene>
    <name evidence="1" type="ORF">Ctob_003419</name>
</gene>
<dbReference type="InterPro" id="IPR053137">
    <property type="entry name" value="NLR-like"/>
</dbReference>
<dbReference type="PANTHER" id="PTHR46082:SF6">
    <property type="entry name" value="AAA+ ATPASE DOMAIN-CONTAINING PROTEIN-RELATED"/>
    <property type="match status" value="1"/>
</dbReference>
<dbReference type="InterPro" id="IPR011717">
    <property type="entry name" value="TPR-4"/>
</dbReference>
<dbReference type="InterPro" id="IPR019734">
    <property type="entry name" value="TPR_rpt"/>
</dbReference>
<accession>A0A0M0J6K1</accession>
<dbReference type="OrthoDB" id="265761at2759"/>
<dbReference type="Gene3D" id="3.10.129.10">
    <property type="entry name" value="Hotdog Thioesterase"/>
    <property type="match status" value="1"/>
</dbReference>
<protein>
    <submittedName>
        <fullName evidence="1">Transcriptional regulator</fullName>
    </submittedName>
</protein>
<dbReference type="Gene3D" id="1.25.40.10">
    <property type="entry name" value="Tetratricopeptide repeat domain"/>
    <property type="match status" value="2"/>
</dbReference>
<dbReference type="SMART" id="SM00028">
    <property type="entry name" value="TPR"/>
    <property type="match status" value="4"/>
</dbReference>
<dbReference type="Pfam" id="PF13279">
    <property type="entry name" value="4HBT_2"/>
    <property type="match status" value="1"/>
</dbReference>
<sequence>MGCALSAVIRRRRNGLRFVDRKASIRSDPDSLADALFDAIAAARVPKGTLDVPARPHARRLPSGRRGISRKMLRAIRRFYRARGALSMLMGDLIKKEGFEWSVCALTRSTGLSLIETLALTAEARGEVADALIGLATTFFSYSWEGTKLGDMLDAIERRLAELEAADGVTRYVRIDIFAASQTLLSGEFDAGRYPRGSEAHTARKEDTDHVFADAMAAIGEILLYCSPLTAEWPAPDQPFLLPERGAPPARWMRRGPGAMTRAWCLFELVKALAKGATLHVVLAPADVDGFAELLTRRFGEIAGIVAGIDAADAQITMVDDRDYILAEVAQLEGGIGAVTATVCASLREWLAAEGRAALARMPREERATSALQDRLGRLLQDQGKLDEAGGLLREALEASHTLISINNLATLLYAQGKLDGAGMLLREALEASRATLGDRHPDTLTSINNLGLLLRAQGKLDEAGVLYGEALEARRATLGDRHPRTLASIANLGGLLRAQGKLDEAGVLYREALEARRATLGDRHPDTLTSISKLGGLLHDQGKLDEAGVLLREDLEVSRATLGDRHPDTLISISNLGLLLQDQGKLEEAGGLLREALDAQRATLGDRHPDTLASINNLGRLLHDQGRLGEAETLLLEAHHGCAATLAEGQRTQLRSQAWLADVRRAQGRIESARALVDARVLSTARAALGPTVDTTLLLEAPSKMGATHIYRARVNALFDIDQFLHMNNASYLVHLELARWEMGVATGFATHLGRSGASFVVASAFTRFRKELKPLQPFEIHSTVHGADERSMWFLQLFHAAGADSPPVAAGLCRAVLRKGREVVSPRELLGRLGLSSAELDALAAAAPRAEHEALSTLEKVC</sequence>
<reference evidence="2" key="1">
    <citation type="journal article" date="2015" name="PLoS Genet.">
        <title>Genome Sequence and Transcriptome Analyses of Chrysochromulina tobin: Metabolic Tools for Enhanced Algal Fitness in the Prominent Order Prymnesiales (Haptophyceae).</title>
        <authorList>
            <person name="Hovde B.T."/>
            <person name="Deodato C.R."/>
            <person name="Hunsperger H.M."/>
            <person name="Ryken S.A."/>
            <person name="Yost W."/>
            <person name="Jha R.K."/>
            <person name="Patterson J."/>
            <person name="Monnat R.J. Jr."/>
            <person name="Barlow S.B."/>
            <person name="Starkenburg S.R."/>
            <person name="Cattolico R.A."/>
        </authorList>
    </citation>
    <scope>NUCLEOTIDE SEQUENCE</scope>
    <source>
        <strain evidence="2">CCMP291</strain>
    </source>
</reference>
<dbReference type="InterPro" id="IPR029069">
    <property type="entry name" value="HotDog_dom_sf"/>
</dbReference>
<comment type="caution">
    <text evidence="1">The sequence shown here is derived from an EMBL/GenBank/DDBJ whole genome shotgun (WGS) entry which is preliminary data.</text>
</comment>
<dbReference type="Proteomes" id="UP000037460">
    <property type="component" value="Unassembled WGS sequence"/>
</dbReference>
<dbReference type="Pfam" id="PF07721">
    <property type="entry name" value="TPR_4"/>
    <property type="match status" value="1"/>
</dbReference>